<dbReference type="AlphaFoldDB" id="A0AAW1I899"/>
<evidence type="ECO:0000256" key="2">
    <source>
        <dbReference type="ARBA" id="ARBA00022676"/>
    </source>
</evidence>
<comment type="subcellular location">
    <subcellularLocation>
        <location evidence="1">Membrane</location>
        <topology evidence="1">Single-pass type II membrane protein</topology>
    </subcellularLocation>
</comment>
<gene>
    <name evidence="10" type="ORF">QE152_g38300</name>
</gene>
<evidence type="ECO:0000256" key="3">
    <source>
        <dbReference type="ARBA" id="ARBA00022679"/>
    </source>
</evidence>
<proteinExistence type="predicted"/>
<evidence type="ECO:0000313" key="11">
    <source>
        <dbReference type="Proteomes" id="UP001458880"/>
    </source>
</evidence>
<evidence type="ECO:0000259" key="9">
    <source>
        <dbReference type="Pfam" id="PF02434"/>
    </source>
</evidence>
<evidence type="ECO:0000256" key="6">
    <source>
        <dbReference type="ARBA" id="ARBA00022989"/>
    </source>
</evidence>
<keyword evidence="2" id="KW-0328">Glycosyltransferase</keyword>
<sequence length="164" mass="19015">MNSRTRRFLQTLTVVVLIAYTTLLAYQSLSRAVYNAEGDGNAAKLSNYLDEGRDTYDGGEATSEIPSVTATMRPPTTTLDDVFISVKTTKLYHRQRLPIILKTWFQLAKAQTWFFTDIDDPEFQKQTKGKKGLENETRNEEKEEFPHPFQRLSFKPFHLIYKIR</sequence>
<evidence type="ECO:0000256" key="4">
    <source>
        <dbReference type="ARBA" id="ARBA00022692"/>
    </source>
</evidence>
<keyword evidence="3" id="KW-0808">Transferase</keyword>
<name>A0AAW1I899_POPJA</name>
<dbReference type="InterPro" id="IPR003378">
    <property type="entry name" value="Fringe-like_glycosylTrfase"/>
</dbReference>
<feature type="domain" description="Fringe-like glycosyltransferase" evidence="9">
    <location>
        <begin position="76"/>
        <end position="139"/>
    </location>
</feature>
<evidence type="ECO:0000313" key="10">
    <source>
        <dbReference type="EMBL" id="KAK9685097.1"/>
    </source>
</evidence>
<protein>
    <submittedName>
        <fullName evidence="10">Fringe-like</fullName>
    </submittedName>
</protein>
<keyword evidence="5" id="KW-0735">Signal-anchor</keyword>
<keyword evidence="11" id="KW-1185">Reference proteome</keyword>
<dbReference type="Proteomes" id="UP001458880">
    <property type="component" value="Unassembled WGS sequence"/>
</dbReference>
<evidence type="ECO:0000256" key="1">
    <source>
        <dbReference type="ARBA" id="ARBA00004606"/>
    </source>
</evidence>
<feature type="compositionally biased region" description="Basic and acidic residues" evidence="8">
    <location>
        <begin position="131"/>
        <end position="145"/>
    </location>
</feature>
<dbReference type="GO" id="GO:0016020">
    <property type="term" value="C:membrane"/>
    <property type="evidence" value="ECO:0007669"/>
    <property type="project" value="UniProtKB-SubCell"/>
</dbReference>
<evidence type="ECO:0000256" key="8">
    <source>
        <dbReference type="SAM" id="MobiDB-lite"/>
    </source>
</evidence>
<dbReference type="GO" id="GO:0016757">
    <property type="term" value="F:glycosyltransferase activity"/>
    <property type="evidence" value="ECO:0007669"/>
    <property type="project" value="UniProtKB-KW"/>
</dbReference>
<keyword evidence="7" id="KW-0472">Membrane</keyword>
<accession>A0AAW1I899</accession>
<comment type="caution">
    <text evidence="10">The sequence shown here is derived from an EMBL/GenBank/DDBJ whole genome shotgun (WGS) entry which is preliminary data.</text>
</comment>
<evidence type="ECO:0000256" key="5">
    <source>
        <dbReference type="ARBA" id="ARBA00022968"/>
    </source>
</evidence>
<organism evidence="10 11">
    <name type="scientific">Popillia japonica</name>
    <name type="common">Japanese beetle</name>
    <dbReference type="NCBI Taxonomy" id="7064"/>
    <lineage>
        <taxon>Eukaryota</taxon>
        <taxon>Metazoa</taxon>
        <taxon>Ecdysozoa</taxon>
        <taxon>Arthropoda</taxon>
        <taxon>Hexapoda</taxon>
        <taxon>Insecta</taxon>
        <taxon>Pterygota</taxon>
        <taxon>Neoptera</taxon>
        <taxon>Endopterygota</taxon>
        <taxon>Coleoptera</taxon>
        <taxon>Polyphaga</taxon>
        <taxon>Scarabaeiformia</taxon>
        <taxon>Scarabaeidae</taxon>
        <taxon>Rutelinae</taxon>
        <taxon>Popillia</taxon>
    </lineage>
</organism>
<reference evidence="10 11" key="1">
    <citation type="journal article" date="2024" name="BMC Genomics">
        <title>De novo assembly and annotation of Popillia japonica's genome with initial clues to its potential as an invasive pest.</title>
        <authorList>
            <person name="Cucini C."/>
            <person name="Boschi S."/>
            <person name="Funari R."/>
            <person name="Cardaioli E."/>
            <person name="Iannotti N."/>
            <person name="Marturano G."/>
            <person name="Paoli F."/>
            <person name="Bruttini M."/>
            <person name="Carapelli A."/>
            <person name="Frati F."/>
            <person name="Nardi F."/>
        </authorList>
    </citation>
    <scope>NUCLEOTIDE SEQUENCE [LARGE SCALE GENOMIC DNA]</scope>
    <source>
        <strain evidence="10">DMR45628</strain>
    </source>
</reference>
<keyword evidence="4" id="KW-0812">Transmembrane</keyword>
<dbReference type="Pfam" id="PF02434">
    <property type="entry name" value="Fringe"/>
    <property type="match status" value="1"/>
</dbReference>
<keyword evidence="6" id="KW-1133">Transmembrane helix</keyword>
<evidence type="ECO:0000256" key="7">
    <source>
        <dbReference type="ARBA" id="ARBA00023136"/>
    </source>
</evidence>
<feature type="region of interest" description="Disordered" evidence="8">
    <location>
        <begin position="125"/>
        <end position="145"/>
    </location>
</feature>
<dbReference type="EMBL" id="JASPKY010000810">
    <property type="protein sequence ID" value="KAK9685097.1"/>
    <property type="molecule type" value="Genomic_DNA"/>
</dbReference>
<dbReference type="Gene3D" id="3.90.550.50">
    <property type="match status" value="1"/>
</dbReference>